<sequence>MTLKYVGAGFVPGVPARDLTAEEVEGHGGAKALIASGLYVEDKPTAGKKADKDGE</sequence>
<dbReference type="EMBL" id="LN890655">
    <property type="protein sequence ID" value="CUS05406.2"/>
    <property type="molecule type" value="Genomic_DNA"/>
</dbReference>
<evidence type="ECO:0000313" key="2">
    <source>
        <dbReference type="Proteomes" id="UP000215027"/>
    </source>
</evidence>
<gene>
    <name evidence="1" type="ORF">CFX0092_A3528</name>
</gene>
<dbReference type="RefSeq" id="WP_157913259.1">
    <property type="nucleotide sequence ID" value="NZ_LN890655.1"/>
</dbReference>
<dbReference type="Proteomes" id="UP000215027">
    <property type="component" value="Chromosome I"/>
</dbReference>
<reference evidence="1" key="1">
    <citation type="submission" date="2016-01" db="EMBL/GenBank/DDBJ databases">
        <authorList>
            <person name="Mcilroy J.S."/>
            <person name="Karst M S."/>
            <person name="Albertsen M."/>
        </authorList>
    </citation>
    <scope>NUCLEOTIDE SEQUENCE</scope>
    <source>
        <strain evidence="1">Cfx-K</strain>
    </source>
</reference>
<dbReference type="KEGG" id="pbf:CFX0092_A3528"/>
<organism evidence="1 2">
    <name type="scientific">Candidatus Promineifilum breve</name>
    <dbReference type="NCBI Taxonomy" id="1806508"/>
    <lineage>
        <taxon>Bacteria</taxon>
        <taxon>Bacillati</taxon>
        <taxon>Chloroflexota</taxon>
        <taxon>Ardenticatenia</taxon>
        <taxon>Candidatus Promineifilales</taxon>
        <taxon>Candidatus Promineifilaceae</taxon>
        <taxon>Candidatus Promineifilum</taxon>
    </lineage>
</organism>
<proteinExistence type="predicted"/>
<evidence type="ECO:0000313" key="1">
    <source>
        <dbReference type="EMBL" id="CUS05406.2"/>
    </source>
</evidence>
<name>A0A160T598_9CHLR</name>
<keyword evidence="2" id="KW-1185">Reference proteome</keyword>
<accession>A0A160T598</accession>
<dbReference type="AlphaFoldDB" id="A0A160T598"/>
<protein>
    <submittedName>
        <fullName evidence="1">Uncharacterized protein</fullName>
    </submittedName>
</protein>